<reference evidence="3 4" key="1">
    <citation type="submission" date="2024-04" db="EMBL/GenBank/DDBJ databases">
        <authorList>
            <consortium name="Genoscope - CEA"/>
            <person name="William W."/>
        </authorList>
    </citation>
    <scope>NUCLEOTIDE SEQUENCE [LARGE SCALE GENOMIC DNA]</scope>
</reference>
<organism evidence="3 4">
    <name type="scientific">Lymnaea stagnalis</name>
    <name type="common">Great pond snail</name>
    <name type="synonym">Helix stagnalis</name>
    <dbReference type="NCBI Taxonomy" id="6523"/>
    <lineage>
        <taxon>Eukaryota</taxon>
        <taxon>Metazoa</taxon>
        <taxon>Spiralia</taxon>
        <taxon>Lophotrochozoa</taxon>
        <taxon>Mollusca</taxon>
        <taxon>Gastropoda</taxon>
        <taxon>Heterobranchia</taxon>
        <taxon>Euthyneura</taxon>
        <taxon>Panpulmonata</taxon>
        <taxon>Hygrophila</taxon>
        <taxon>Lymnaeoidea</taxon>
        <taxon>Lymnaeidae</taxon>
        <taxon>Lymnaea</taxon>
    </lineage>
</organism>
<name>A0AAV2HTZ3_LYMST</name>
<proteinExistence type="predicted"/>
<sequence length="2344" mass="266537">MADVEGKSSENILYDLSVLSEWRYDNELFIRNSREKTNASLIGRTSSLVRRTSWTFLRSVGIAVQMPTPCILPEQLVKLRSSQIAWKIAVSSLGNFVAILQENGIEIRTQRDNLESVFGRNSCFQDPCPQWRCVVWSEDETILACSQSNGAVDFFDILGSLLFTIPGVFDDGVTPTDLSDGVAALIFTDFKQDNDWTYELLVINYHGSMSSYLVHQDNGYKLRYKFTFTTEYPRGISSATYNSKHKILFVGGACLPDSLLSSSKASLEGISAWRLLSDAPYCKLITDYHEDKQKLHFIILTLICLHENPIKQMLAWLLLRCFCLFKWATYGNKFLPQDGIFHLCLSPCATMLVSIHFSGKLSLWDVPSLRLRHQFKQYDQPGWDEISPELLENPTKKKKIKDLIPHKQLLDVNFWSDDLLILARCTGAVSVVSCEDLHNLLGASPEWYEPSPQLTPALNGGFLGLECEIRFPNKRIVMTGPDDDDSEEEAPSIMAQTTAISKQVLYYLTDSEHFQPPKKKPRYVTKVYRVVSLKSTTPEELYARKIEAEEYGEALTLAQAYKLDCDLVYQRQWRKSPVTRASIEDYLAKISKRSWVLHECLERVPENIDAMRELMEYGLQGTDLQALVAVGKGEDAGRFLLCDPDEGLYEDVYDVFDPNSLAEKERKRAQIRQSYLDQVDFKNLNLEQKEICRSRLKFLVYLDRLKTYELILGGMSAAVERYNAEFFASFRTRNIFELTTEYAQNNDWKAVDIILVYHNNELAPHRLAILSNFPETADPVEYKSLLPKSGDDDEIVPWETATWRDQDWAEVAQCRKAVDLGDEDGAAFLYINFNSKYRTEQLSFKLVEEWYHERACEIEQKSRIVDNAIELVKLGIERGFDNLHELLDDLVTMAMMVYECGVAPSLEFSQLREMADYDRLELIMAKSTEEMYTKNLRRWLVPFLQRCDQKEPGAYDQLLKDFVVTQAQKDLTLVLKLFETSKPSVASPVIKTQTELMSLALDALYSCRRHVFLQLAHKIFECLPLPSTQSRKESSESLRLHQQVDQLERHLRAASILEAYGMKKTLAYIKSTENDQEEVRSLMIKLTRQATKRSIPLTDMEWHKLHDDIMSLQAQIYTCIPANICREIYVESLMCSGRQETIRLAGQLLERSSSEPQPSRASKGNNVEKVPYPRAVELALSAAREYFDSSANLSDSCMDLARSCLNLILDSPKPVQEELDLIASLALLDEFGVSVLPLQVRLSKDRLEFVKLAVSTKPTSYKQTQRLIRLGQLLGIPCDNSQPLEGQILHMAAEASISALDYEFAYQCCDRLISLCYSPSWSVCVKLAEQESFRNIDAKAKLLSFAVTYCVKEKIQPVLQARCLLKTQILYEQVNKVVGEETSKKNSDSRESPFSARAVIQQTQQILSSSKQTVLSTFTDAKWWQSAFSSLQQSSSKQKTESKLQTQDNADMKKQGCHPFYASIIEGCYEDWKSFDLEGGHKKRESDLSANILRTAMLEEMLTRGSTQHPVSEALVDLAKLTMPRDASLGLAYLIATPKDYDVSSCFEEFPITDISLQLAVYYYALQIYSTMQPSTPPHVYVLYRQIPSRIVARVIDYIASFPESKWPAEVNSLVKKLKSYHEMLEDYNQACTLKRLGRGVDVMRFAEDPEYKRETIFGLAMSLEDEVYNIALSLAQRYDLDLWEVYMCHLEFLFSDSGLSMEELQTRVSKLDIVTTLKERNSDFTERMMTRVYPTLAGADMRGLAYFFSLLEGVQEKVLCGLSASEHSALLKKLKSACPSLDYKKLMDNVTAPVDVLQPCLTANNIHTLAKLAPQIPNKENGFLHPSCLYSYWATQVFLVGDGKKKWPPEIMSGWIHHYESLFELIQKLRPEDLLNFIDSIVFTPSSRKLMDVPCRQEITKRALKFSRQSNSGKKKKQEDSVKSSWDDCCNQLELRLTHLKSLTNDTIQSFAQATDSTFFSYAERYDLSKGDLQQLEVLLVQMILDGQAVELVDDILQVAPPTSLKTRTIVRQAVTLIVKSLRGEDVKKEVTVTKSWLEVLELVVENVREHQDNGGDLVQAEDVISLLRAFCSDSSIEVQHRLDVLRVLEKSFDLSECDKTLLTLYRTQALVSSAWPQTEISEANIMSEESRLVLVSQLLDQSTSKEHFITLGRLLNVWPTLSATNSSNPETNLWVQLFKAVVASQGQDGGNIINNLLEKECSVFPLDEKCTEEIYDMLCEHDQPIFSVKLALRCPHQKLIEKSLTLLANLTQGIEDEDLFQLILHKKLAPQIVSMPVFSPLINYLLEVQDPADLVSTAMVASQLSEAGFTVEAGSLMLQAQSSHSLLLTFNSALISTARKSK</sequence>
<dbReference type="InterPro" id="IPR029145">
    <property type="entry name" value="NBAS_N"/>
</dbReference>
<dbReference type="GO" id="GO:0006890">
    <property type="term" value="P:retrograde vesicle-mediated transport, Golgi to endoplasmic reticulum"/>
    <property type="evidence" value="ECO:0007669"/>
    <property type="project" value="TreeGrafter"/>
</dbReference>
<accession>A0AAV2HTZ3</accession>
<evidence type="ECO:0008006" key="5">
    <source>
        <dbReference type="Google" id="ProtNLM"/>
    </source>
</evidence>
<evidence type="ECO:0000259" key="1">
    <source>
        <dbReference type="Pfam" id="PF15492"/>
    </source>
</evidence>
<gene>
    <name evidence="3" type="ORF">GSLYS_00011445001</name>
</gene>
<feature type="domain" description="Neuroblastoma-amplified sequence N-terminal" evidence="1">
    <location>
        <begin position="86"/>
        <end position="389"/>
    </location>
</feature>
<dbReference type="GO" id="GO:0070939">
    <property type="term" value="C:Dsl1/NZR complex"/>
    <property type="evidence" value="ECO:0007669"/>
    <property type="project" value="TreeGrafter"/>
</dbReference>
<protein>
    <recommendedName>
        <fullName evidence="5">Neuroblastoma-amplified sequence</fullName>
    </recommendedName>
</protein>
<dbReference type="Proteomes" id="UP001497497">
    <property type="component" value="Unassembled WGS sequence"/>
</dbReference>
<dbReference type="Pfam" id="PF22913">
    <property type="entry name" value="NBAS_11th"/>
    <property type="match status" value="1"/>
</dbReference>
<dbReference type="InterPro" id="IPR011047">
    <property type="entry name" value="Quinoprotein_ADH-like_sf"/>
</dbReference>
<dbReference type="InterPro" id="IPR054751">
    <property type="entry name" value="NBAS_C"/>
</dbReference>
<dbReference type="Pfam" id="PF15492">
    <property type="entry name" value="Nbas_N"/>
    <property type="match status" value="1"/>
</dbReference>
<evidence type="ECO:0000259" key="2">
    <source>
        <dbReference type="Pfam" id="PF22913"/>
    </source>
</evidence>
<dbReference type="GO" id="GO:0000149">
    <property type="term" value="F:SNARE binding"/>
    <property type="evidence" value="ECO:0007669"/>
    <property type="project" value="TreeGrafter"/>
</dbReference>
<keyword evidence="4" id="KW-1185">Reference proteome</keyword>
<comment type="caution">
    <text evidence="3">The sequence shown here is derived from an EMBL/GenBank/DDBJ whole genome shotgun (WGS) entry which is preliminary data.</text>
</comment>
<dbReference type="SUPFAM" id="SSF50998">
    <property type="entry name" value="Quinoprotein alcohol dehydrogenase-like"/>
    <property type="match status" value="1"/>
</dbReference>
<evidence type="ECO:0000313" key="4">
    <source>
        <dbReference type="Proteomes" id="UP001497497"/>
    </source>
</evidence>
<dbReference type="PANTHER" id="PTHR15922:SF2">
    <property type="entry name" value="NBAS SUBUNIT OF NRZ TETHERING COMPLEX"/>
    <property type="match status" value="1"/>
</dbReference>
<dbReference type="PANTHER" id="PTHR15922">
    <property type="entry name" value="NEUROBLASTOMA-AMPLIFIED SEQUENCE"/>
    <property type="match status" value="1"/>
</dbReference>
<evidence type="ECO:0000313" key="3">
    <source>
        <dbReference type="EMBL" id="CAL1537532.1"/>
    </source>
</evidence>
<feature type="domain" description="NBAS subunit of NRZ tethering complex C-terminal" evidence="2">
    <location>
        <begin position="1973"/>
        <end position="2097"/>
    </location>
</feature>
<dbReference type="EMBL" id="CAXITT010000266">
    <property type="protein sequence ID" value="CAL1537532.1"/>
    <property type="molecule type" value="Genomic_DNA"/>
</dbReference>